<accession>A0A8X6JDI0</accession>
<dbReference type="EMBL" id="BMAO01029386">
    <property type="protein sequence ID" value="GFR31320.1"/>
    <property type="molecule type" value="Genomic_DNA"/>
</dbReference>
<feature type="compositionally biased region" description="Basic and acidic residues" evidence="1">
    <location>
        <begin position="86"/>
        <end position="95"/>
    </location>
</feature>
<gene>
    <name evidence="2" type="primary">NCL1_51628</name>
    <name evidence="2" type="ORF">TNCT_666681</name>
</gene>
<proteinExistence type="predicted"/>
<evidence type="ECO:0000256" key="1">
    <source>
        <dbReference type="SAM" id="MobiDB-lite"/>
    </source>
</evidence>
<feature type="compositionally biased region" description="Basic and acidic residues" evidence="1">
    <location>
        <begin position="104"/>
        <end position="117"/>
    </location>
</feature>
<feature type="region of interest" description="Disordered" evidence="1">
    <location>
        <begin position="1"/>
        <end position="143"/>
    </location>
</feature>
<dbReference type="Proteomes" id="UP000887116">
    <property type="component" value="Unassembled WGS sequence"/>
</dbReference>
<sequence>MADNSASSPDSEIQVDDHKQSNGHLSKKDEEMLISFSPQPQRVQRLNRRGFFLSSNEKVPKEKTATKNSNDKKEKNVNSISSTPSHDQEQSERKIIKLNCSKKYSAESEKSLKRNSSDNDLNEVNQNSQDVQPKKKHKVITWP</sequence>
<feature type="compositionally biased region" description="Basic residues" evidence="1">
    <location>
        <begin position="134"/>
        <end position="143"/>
    </location>
</feature>
<evidence type="ECO:0000313" key="3">
    <source>
        <dbReference type="Proteomes" id="UP000887116"/>
    </source>
</evidence>
<organism evidence="2 3">
    <name type="scientific">Trichonephila clavata</name>
    <name type="common">Joro spider</name>
    <name type="synonym">Nephila clavata</name>
    <dbReference type="NCBI Taxonomy" id="2740835"/>
    <lineage>
        <taxon>Eukaryota</taxon>
        <taxon>Metazoa</taxon>
        <taxon>Ecdysozoa</taxon>
        <taxon>Arthropoda</taxon>
        <taxon>Chelicerata</taxon>
        <taxon>Arachnida</taxon>
        <taxon>Araneae</taxon>
        <taxon>Araneomorphae</taxon>
        <taxon>Entelegynae</taxon>
        <taxon>Araneoidea</taxon>
        <taxon>Nephilidae</taxon>
        <taxon>Trichonephila</taxon>
    </lineage>
</organism>
<feature type="compositionally biased region" description="Polar residues" evidence="1">
    <location>
        <begin position="118"/>
        <end position="131"/>
    </location>
</feature>
<evidence type="ECO:0000313" key="2">
    <source>
        <dbReference type="EMBL" id="GFR31320.1"/>
    </source>
</evidence>
<dbReference type="AlphaFoldDB" id="A0A8X6JDI0"/>
<name>A0A8X6JDI0_TRICU</name>
<dbReference type="OrthoDB" id="6426684at2759"/>
<reference evidence="2" key="1">
    <citation type="submission" date="2020-07" db="EMBL/GenBank/DDBJ databases">
        <title>Multicomponent nature underlies the extraordinary mechanical properties of spider dragline silk.</title>
        <authorList>
            <person name="Kono N."/>
            <person name="Nakamura H."/>
            <person name="Mori M."/>
            <person name="Yoshida Y."/>
            <person name="Ohtoshi R."/>
            <person name="Malay A.D."/>
            <person name="Moran D.A.P."/>
            <person name="Tomita M."/>
            <person name="Numata K."/>
            <person name="Arakawa K."/>
        </authorList>
    </citation>
    <scope>NUCLEOTIDE SEQUENCE</scope>
</reference>
<feature type="compositionally biased region" description="Basic and acidic residues" evidence="1">
    <location>
        <begin position="58"/>
        <end position="76"/>
    </location>
</feature>
<feature type="compositionally biased region" description="Polar residues" evidence="1">
    <location>
        <begin position="1"/>
        <end position="11"/>
    </location>
</feature>
<keyword evidence="3" id="KW-1185">Reference proteome</keyword>
<protein>
    <submittedName>
        <fullName evidence="2">Uncharacterized protein</fullName>
    </submittedName>
</protein>
<feature type="compositionally biased region" description="Basic and acidic residues" evidence="1">
    <location>
        <begin position="15"/>
        <end position="31"/>
    </location>
</feature>
<comment type="caution">
    <text evidence="2">The sequence shown here is derived from an EMBL/GenBank/DDBJ whole genome shotgun (WGS) entry which is preliminary data.</text>
</comment>